<proteinExistence type="predicted"/>
<reference evidence="2" key="1">
    <citation type="submission" date="2022-06" db="EMBL/GenBank/DDBJ databases">
        <title>Ornithinimicrobium HY1793.</title>
        <authorList>
            <person name="Huang Y."/>
        </authorList>
    </citation>
    <scope>NUCLEOTIDE SEQUENCE</scope>
    <source>
        <strain evidence="2">HY1793</strain>
    </source>
</reference>
<evidence type="ECO:0000256" key="1">
    <source>
        <dbReference type="SAM" id="Phobius"/>
    </source>
</evidence>
<evidence type="ECO:0000313" key="2">
    <source>
        <dbReference type="EMBL" id="USQ79780.1"/>
    </source>
</evidence>
<protein>
    <submittedName>
        <fullName evidence="2">Oligosaccharide repeat unit polymerase</fullName>
    </submittedName>
</protein>
<gene>
    <name evidence="2" type="ORF">NF556_19685</name>
</gene>
<feature type="transmembrane region" description="Helical" evidence="1">
    <location>
        <begin position="20"/>
        <end position="39"/>
    </location>
</feature>
<feature type="transmembrane region" description="Helical" evidence="1">
    <location>
        <begin position="116"/>
        <end position="136"/>
    </location>
</feature>
<feature type="transmembrane region" description="Helical" evidence="1">
    <location>
        <begin position="148"/>
        <end position="170"/>
    </location>
</feature>
<feature type="transmembrane region" description="Helical" evidence="1">
    <location>
        <begin position="387"/>
        <end position="408"/>
    </location>
</feature>
<dbReference type="Proteomes" id="UP001056455">
    <property type="component" value="Chromosome"/>
</dbReference>
<sequence>MTASTRRLGVPTLPAAATHLSPSSYFFVTLASLILVIGFSRASSTLQVTVAASVLVYLTATTIRPEHRLATDHWLTPLNWMHMGWFLQIVLLPTVVVVLGPTAIQLAQVPDSRHLAAAVGLQTLAHVTFLCALHTVRPRRASPVSAGPPVPGVAILLTALVGGLALLTLFGGPGNVLNYFRGNVRSAQGASQLAPFLVPLLGVSSVLALRQAILRQRNRPVWLLICLAGLLVGFGSSGYSRGMFATAIIAMLAMISRSWRRIPLATYVLILLVGSLAALSLGEYRTTFLRTDGGQISVQQAGLNESSFSPRHQVESYMRAPQYLAVIPRALHNETTVPPSALVSNVLAPIPVLGEPFRESTTRTHFSQEVRQRLDVVDMSPPMVGEMYWTLGLLGTVVAFIVLGWLVARLDRRFREASDPGSIFLLMFAGAWCGYLLVGSTQVLVQTIVYMGPALMILHLLRRQLADPPTPRRLPS</sequence>
<dbReference type="EMBL" id="CP099489">
    <property type="protein sequence ID" value="USQ79780.1"/>
    <property type="molecule type" value="Genomic_DNA"/>
</dbReference>
<keyword evidence="3" id="KW-1185">Reference proteome</keyword>
<name>A0ABY4YSP1_9MICO</name>
<dbReference type="RefSeq" id="WP_252592884.1">
    <property type="nucleotide sequence ID" value="NZ_CP099489.1"/>
</dbReference>
<keyword evidence="1" id="KW-0812">Transmembrane</keyword>
<keyword evidence="1" id="KW-0472">Membrane</keyword>
<keyword evidence="1" id="KW-1133">Transmembrane helix</keyword>
<evidence type="ECO:0000313" key="3">
    <source>
        <dbReference type="Proteomes" id="UP001056455"/>
    </source>
</evidence>
<organism evidence="2 3">
    <name type="scientific">Ornithinimicrobium faecis</name>
    <dbReference type="NCBI Taxonomy" id="2934158"/>
    <lineage>
        <taxon>Bacteria</taxon>
        <taxon>Bacillati</taxon>
        <taxon>Actinomycetota</taxon>
        <taxon>Actinomycetes</taxon>
        <taxon>Micrococcales</taxon>
        <taxon>Ornithinimicrobiaceae</taxon>
        <taxon>Ornithinimicrobium</taxon>
    </lineage>
</organism>
<feature type="transmembrane region" description="Helical" evidence="1">
    <location>
        <begin position="221"/>
        <end position="237"/>
    </location>
</feature>
<accession>A0ABY4YSP1</accession>
<feature type="transmembrane region" description="Helical" evidence="1">
    <location>
        <begin position="264"/>
        <end position="282"/>
    </location>
</feature>
<feature type="transmembrane region" description="Helical" evidence="1">
    <location>
        <begin position="190"/>
        <end position="209"/>
    </location>
</feature>
<feature type="transmembrane region" description="Helical" evidence="1">
    <location>
        <begin position="420"/>
        <end position="437"/>
    </location>
</feature>
<feature type="transmembrane region" description="Helical" evidence="1">
    <location>
        <begin position="84"/>
        <end position="104"/>
    </location>
</feature>